<dbReference type="Proteomes" id="UP001652600">
    <property type="component" value="Chromosome 4"/>
</dbReference>
<accession>A0A1S3BHY2</accession>
<keyword evidence="1" id="KW-1133">Transmembrane helix</keyword>
<dbReference type="EnsemblPlants" id="MELO3C030752.2.1">
    <property type="protein sequence ID" value="MELO3C030752.2.1"/>
    <property type="gene ID" value="MELO3C030752.2"/>
</dbReference>
<dbReference type="InParanoid" id="A0A1S3BHY2"/>
<organism evidence="3 4">
    <name type="scientific">Cucumis melo</name>
    <name type="common">Muskmelon</name>
    <dbReference type="NCBI Taxonomy" id="3656"/>
    <lineage>
        <taxon>Eukaryota</taxon>
        <taxon>Viridiplantae</taxon>
        <taxon>Streptophyta</taxon>
        <taxon>Embryophyta</taxon>
        <taxon>Tracheophyta</taxon>
        <taxon>Spermatophyta</taxon>
        <taxon>Magnoliopsida</taxon>
        <taxon>eudicotyledons</taxon>
        <taxon>Gunneridae</taxon>
        <taxon>Pentapetalae</taxon>
        <taxon>rosids</taxon>
        <taxon>fabids</taxon>
        <taxon>Cucurbitales</taxon>
        <taxon>Cucurbitaceae</taxon>
        <taxon>Benincaseae</taxon>
        <taxon>Cucumis</taxon>
    </lineage>
</organism>
<evidence type="ECO:0000256" key="1">
    <source>
        <dbReference type="SAM" id="Phobius"/>
    </source>
</evidence>
<reference evidence="4" key="2">
    <citation type="submission" date="2025-04" db="UniProtKB">
        <authorList>
            <consortium name="RefSeq"/>
        </authorList>
    </citation>
    <scope>IDENTIFICATION</scope>
</reference>
<evidence type="ECO:0000313" key="2">
    <source>
        <dbReference type="EnsemblPlants" id="MELO3C030752.2.1"/>
    </source>
</evidence>
<dbReference type="KEGG" id="cmo:103490051"/>
<protein>
    <submittedName>
        <fullName evidence="4">Uncharacterized protein LOC103490051</fullName>
    </submittedName>
</protein>
<keyword evidence="1" id="KW-0812">Transmembrane</keyword>
<gene>
    <name evidence="4" type="primary">LOC103490051</name>
    <name evidence="2" type="synonym">103490051</name>
</gene>
<sequence length="60" mass="6390">MEETSVFGMGSVLIMLVVVGLVLFLPLLIGSLQPPSGFLLLLFPVTLAAVFFILSRASSH</sequence>
<feature type="transmembrane region" description="Helical" evidence="1">
    <location>
        <begin position="35"/>
        <end position="54"/>
    </location>
</feature>
<evidence type="ECO:0000313" key="4">
    <source>
        <dbReference type="RefSeq" id="XP_008447644.1"/>
    </source>
</evidence>
<proteinExistence type="predicted"/>
<dbReference type="AlphaFoldDB" id="A0A1S3BHY2"/>
<dbReference type="GeneID" id="103490051"/>
<dbReference type="Gramene" id="MELO3C030752.2.1">
    <property type="protein sequence ID" value="MELO3C030752.2.1"/>
    <property type="gene ID" value="MELO3C030752.2"/>
</dbReference>
<name>A0A1S3BHY2_CUCME</name>
<feature type="transmembrane region" description="Helical" evidence="1">
    <location>
        <begin position="7"/>
        <end position="29"/>
    </location>
</feature>
<reference evidence="2" key="1">
    <citation type="submission" date="2023-03" db="UniProtKB">
        <authorList>
            <consortium name="EnsemblPlants"/>
        </authorList>
    </citation>
    <scope>IDENTIFICATION</scope>
</reference>
<keyword evidence="1" id="KW-0472">Membrane</keyword>
<evidence type="ECO:0000313" key="3">
    <source>
        <dbReference type="Proteomes" id="UP001652600"/>
    </source>
</evidence>
<dbReference type="RefSeq" id="XP_008447644.1">
    <property type="nucleotide sequence ID" value="XM_008449422.1"/>
</dbReference>
<keyword evidence="3" id="KW-1185">Reference proteome</keyword>